<dbReference type="AlphaFoldDB" id="A0AAV8V7A6"/>
<accession>A0AAV8V7A6</accession>
<dbReference type="InterPro" id="IPR042477">
    <property type="entry name" value="HMGXB4"/>
</dbReference>
<gene>
    <name evidence="4" type="ORF">NQ315_015242</name>
</gene>
<dbReference type="SMART" id="SM00398">
    <property type="entry name" value="HMG"/>
    <property type="match status" value="1"/>
</dbReference>
<evidence type="ECO:0000313" key="5">
    <source>
        <dbReference type="Proteomes" id="UP001159042"/>
    </source>
</evidence>
<reference evidence="4 5" key="1">
    <citation type="journal article" date="2023" name="Insect Mol. Biol.">
        <title>Genome sequencing provides insights into the evolution of gene families encoding plant cell wall-degrading enzymes in longhorned beetles.</title>
        <authorList>
            <person name="Shin N.R."/>
            <person name="Okamura Y."/>
            <person name="Kirsch R."/>
            <person name="Pauchet Y."/>
        </authorList>
    </citation>
    <scope>NUCLEOTIDE SEQUENCE [LARGE SCALE GENOMIC DNA]</scope>
    <source>
        <strain evidence="4">EAD_L_NR</strain>
    </source>
</reference>
<dbReference type="EMBL" id="JANEYG010000366">
    <property type="protein sequence ID" value="KAJ8910037.1"/>
    <property type="molecule type" value="Genomic_DNA"/>
</dbReference>
<comment type="caution">
    <text evidence="4">The sequence shown here is derived from an EMBL/GenBank/DDBJ whole genome shotgun (WGS) entry which is preliminary data.</text>
</comment>
<keyword evidence="1" id="KW-0238">DNA-binding</keyword>
<feature type="non-terminal residue" evidence="4">
    <location>
        <position position="1"/>
    </location>
</feature>
<name>A0AAV8V7A6_9CUCU</name>
<dbReference type="GO" id="GO:0003677">
    <property type="term" value="F:DNA binding"/>
    <property type="evidence" value="ECO:0007669"/>
    <property type="project" value="UniProtKB-UniRule"/>
</dbReference>
<dbReference type="PROSITE" id="PS50118">
    <property type="entry name" value="HMG_BOX_2"/>
    <property type="match status" value="1"/>
</dbReference>
<organism evidence="4 5">
    <name type="scientific">Exocentrus adspersus</name>
    <dbReference type="NCBI Taxonomy" id="1586481"/>
    <lineage>
        <taxon>Eukaryota</taxon>
        <taxon>Metazoa</taxon>
        <taxon>Ecdysozoa</taxon>
        <taxon>Arthropoda</taxon>
        <taxon>Hexapoda</taxon>
        <taxon>Insecta</taxon>
        <taxon>Pterygota</taxon>
        <taxon>Neoptera</taxon>
        <taxon>Endopterygota</taxon>
        <taxon>Coleoptera</taxon>
        <taxon>Polyphaga</taxon>
        <taxon>Cucujiformia</taxon>
        <taxon>Chrysomeloidea</taxon>
        <taxon>Cerambycidae</taxon>
        <taxon>Lamiinae</taxon>
        <taxon>Acanthocinini</taxon>
        <taxon>Exocentrus</taxon>
    </lineage>
</organism>
<dbReference type="PANTHER" id="PTHR46584">
    <property type="entry name" value="HMG DOMAIN-CONTAINING PROTEIN 4"/>
    <property type="match status" value="1"/>
</dbReference>
<dbReference type="GO" id="GO:0005634">
    <property type="term" value="C:nucleus"/>
    <property type="evidence" value="ECO:0007669"/>
    <property type="project" value="UniProtKB-UniRule"/>
</dbReference>
<feature type="DNA-binding region" description="HMG box" evidence="1">
    <location>
        <begin position="109"/>
        <end position="168"/>
    </location>
</feature>
<dbReference type="Pfam" id="PF00505">
    <property type="entry name" value="HMG_box"/>
    <property type="match status" value="1"/>
</dbReference>
<dbReference type="Gene3D" id="1.10.30.10">
    <property type="entry name" value="High mobility group box domain"/>
    <property type="match status" value="1"/>
</dbReference>
<dbReference type="InterPro" id="IPR009071">
    <property type="entry name" value="HMG_box_dom"/>
</dbReference>
<feature type="region of interest" description="Disordered" evidence="2">
    <location>
        <begin position="1"/>
        <end position="59"/>
    </location>
</feature>
<evidence type="ECO:0000259" key="3">
    <source>
        <dbReference type="PROSITE" id="PS50118"/>
    </source>
</evidence>
<sequence length="298" mass="32711">LATDPAAQTQAKAQVYPGHSKAKEPVADQPLPQADVPPASQGTSSELTSKEEPAPQLTKMNDMDILMEDSLDGGPPSVGSGDIPAIVTPMGSVTGTPVTPAATKKKTNKNKVVTGYILYSREVRKQIVQNNPESTFGGISRIVGSEWKSLPSSEKQQWEEKASKLNEETKALLLLDEQCSSPAPTPVDQVFECLWDNCDYQFEEQADLIEHCIKDKESQGHVQAYFQENQGADLNCHWRNCGRVKKNLQPFPNMARLIRHVRDMHINKGNGRSIPPDNRSNEPPVSGEAQAIDYAYGC</sequence>
<dbReference type="SUPFAM" id="SSF47095">
    <property type="entry name" value="HMG-box"/>
    <property type="match status" value="1"/>
</dbReference>
<keyword evidence="5" id="KW-1185">Reference proteome</keyword>
<evidence type="ECO:0000313" key="4">
    <source>
        <dbReference type="EMBL" id="KAJ8910037.1"/>
    </source>
</evidence>
<dbReference type="Proteomes" id="UP001159042">
    <property type="component" value="Unassembled WGS sequence"/>
</dbReference>
<protein>
    <recommendedName>
        <fullName evidence="3">HMG box domain-containing protein</fullName>
    </recommendedName>
</protein>
<evidence type="ECO:0000256" key="1">
    <source>
        <dbReference type="PROSITE-ProRule" id="PRU00267"/>
    </source>
</evidence>
<dbReference type="Gene3D" id="3.30.160.60">
    <property type="entry name" value="Classic Zinc Finger"/>
    <property type="match status" value="2"/>
</dbReference>
<evidence type="ECO:0000256" key="2">
    <source>
        <dbReference type="SAM" id="MobiDB-lite"/>
    </source>
</evidence>
<dbReference type="InterPro" id="IPR036910">
    <property type="entry name" value="HMG_box_dom_sf"/>
</dbReference>
<keyword evidence="1" id="KW-0539">Nucleus</keyword>
<feature type="compositionally biased region" description="Polar residues" evidence="2">
    <location>
        <begin position="1"/>
        <end position="12"/>
    </location>
</feature>
<feature type="domain" description="HMG box" evidence="3">
    <location>
        <begin position="109"/>
        <end position="168"/>
    </location>
</feature>
<proteinExistence type="predicted"/>
<dbReference type="PANTHER" id="PTHR46584:SF1">
    <property type="entry name" value="HMG DOMAIN-CONTAINING PROTEIN 4"/>
    <property type="match status" value="1"/>
</dbReference>